<dbReference type="GO" id="GO:0016740">
    <property type="term" value="F:transferase activity"/>
    <property type="evidence" value="ECO:0007669"/>
    <property type="project" value="UniProtKB-KW"/>
</dbReference>
<dbReference type="Pfam" id="PF01636">
    <property type="entry name" value="APH"/>
    <property type="match status" value="2"/>
</dbReference>
<dbReference type="InterPro" id="IPR011009">
    <property type="entry name" value="Kinase-like_dom_sf"/>
</dbReference>
<reference evidence="4" key="1">
    <citation type="submission" date="2016-10" db="EMBL/GenBank/DDBJ databases">
        <authorList>
            <person name="Varghese N."/>
        </authorList>
    </citation>
    <scope>NUCLEOTIDE SEQUENCE [LARGE SCALE GENOMIC DNA]</scope>
    <source>
        <strain evidence="4">DSM 45096 / BCRC 16803 / CGMCC 4.1857 / CIP 109030 / JCM 12277 / KCTC 19219 / NBRC 100920 / 33214</strain>
    </source>
</reference>
<keyword evidence="4" id="KW-1185">Reference proteome</keyword>
<dbReference type="InterPro" id="IPR002575">
    <property type="entry name" value="Aminoglycoside_PTrfase"/>
</dbReference>
<feature type="domain" description="Aminoglycoside phosphotransferase" evidence="2">
    <location>
        <begin position="121"/>
        <end position="170"/>
    </location>
</feature>
<name>A0A1H7JRH5_STRJI</name>
<evidence type="ECO:0000313" key="4">
    <source>
        <dbReference type="Proteomes" id="UP000183015"/>
    </source>
</evidence>
<dbReference type="eggNOG" id="COG3642">
    <property type="taxonomic scope" value="Bacteria"/>
</dbReference>
<dbReference type="RefSeq" id="WP_042453832.1">
    <property type="nucleotide sequence ID" value="NZ_BBPN01000030.1"/>
</dbReference>
<feature type="domain" description="Aminoglycoside phosphotransferase" evidence="2">
    <location>
        <begin position="20"/>
        <end position="116"/>
    </location>
</feature>
<gene>
    <name evidence="3" type="ORF">SAMN05414137_103424</name>
</gene>
<proteinExistence type="predicted"/>
<dbReference type="STRING" id="235985.SAMN05414137_103424"/>
<keyword evidence="3" id="KW-0808">Transferase</keyword>
<sequence length="231" mass="24301">MAPSTPEPEPEPAPAPGPLIGTGRTADVYALPDGRVLRRYRAGLDATGELAVMRRLAAHGYPVPRVWPGDAPCDLVMERLTGPTLAEATASGDVTAEAAAALLATHLDRLHAIPAHSSADPADRVLHMDFHPLNVMLTGAGPVVIDWANTVEGPPALDRAMSALILAQAAVSMPEFAPLARAVLPPFLRLLGPLDPERLAEARALRADNPTLTHRETAALDEAVTLLSHHG</sequence>
<evidence type="ECO:0000256" key="1">
    <source>
        <dbReference type="SAM" id="MobiDB-lite"/>
    </source>
</evidence>
<protein>
    <submittedName>
        <fullName evidence="3">Phosphotransferase enzyme family protein</fullName>
    </submittedName>
</protein>
<dbReference type="SUPFAM" id="SSF56112">
    <property type="entry name" value="Protein kinase-like (PK-like)"/>
    <property type="match status" value="1"/>
</dbReference>
<dbReference type="EMBL" id="FOAZ01000003">
    <property type="protein sequence ID" value="SEK77173.1"/>
    <property type="molecule type" value="Genomic_DNA"/>
</dbReference>
<evidence type="ECO:0000259" key="2">
    <source>
        <dbReference type="Pfam" id="PF01636"/>
    </source>
</evidence>
<evidence type="ECO:0000313" key="3">
    <source>
        <dbReference type="EMBL" id="SEK77173.1"/>
    </source>
</evidence>
<feature type="compositionally biased region" description="Pro residues" evidence="1">
    <location>
        <begin position="1"/>
        <end position="17"/>
    </location>
</feature>
<dbReference type="Gene3D" id="3.90.1200.10">
    <property type="match status" value="1"/>
</dbReference>
<dbReference type="AlphaFoldDB" id="A0A1H7JRH5"/>
<dbReference type="OrthoDB" id="9797603at2"/>
<dbReference type="Proteomes" id="UP000183015">
    <property type="component" value="Unassembled WGS sequence"/>
</dbReference>
<accession>A0A1H7JRH5</accession>
<feature type="region of interest" description="Disordered" evidence="1">
    <location>
        <begin position="1"/>
        <end position="24"/>
    </location>
</feature>
<organism evidence="3 4">
    <name type="scientific">Streptacidiphilus jiangxiensis</name>
    <dbReference type="NCBI Taxonomy" id="235985"/>
    <lineage>
        <taxon>Bacteria</taxon>
        <taxon>Bacillati</taxon>
        <taxon>Actinomycetota</taxon>
        <taxon>Actinomycetes</taxon>
        <taxon>Kitasatosporales</taxon>
        <taxon>Streptomycetaceae</taxon>
        <taxon>Streptacidiphilus</taxon>
    </lineage>
</organism>